<proteinExistence type="inferred from homology"/>
<dbReference type="InterPro" id="IPR002781">
    <property type="entry name" value="TM_pro_TauE-like"/>
</dbReference>
<keyword evidence="4 8" id="KW-1003">Cell membrane</keyword>
<feature type="transmembrane region" description="Helical" evidence="8">
    <location>
        <begin position="99"/>
        <end position="118"/>
    </location>
</feature>
<evidence type="ECO:0000256" key="5">
    <source>
        <dbReference type="ARBA" id="ARBA00022692"/>
    </source>
</evidence>
<keyword evidence="6 8" id="KW-1133">Transmembrane helix</keyword>
<feature type="transmembrane region" description="Helical" evidence="8">
    <location>
        <begin position="230"/>
        <end position="248"/>
    </location>
</feature>
<evidence type="ECO:0000256" key="3">
    <source>
        <dbReference type="ARBA" id="ARBA00022448"/>
    </source>
</evidence>
<feature type="transmembrane region" description="Helical" evidence="8">
    <location>
        <begin position="205"/>
        <end position="223"/>
    </location>
</feature>
<sequence>MFSLLVLTITGLLAGALNAVAGGGTFLSFPALIWLGVPPIMANATATLTAMPGYIGSAWAYRHDVAAEGTLRLGAIILVSVAGGLAGAALLLITPGDAFVGIVPWLLLAATCLFAAGPRILSVVRARGRGAAGPLLSATAILTVSIYGGYFNGGLGIMLLAVFGLIGFTNLHGMNGLKNLLSAVLSIVSVTTYATAGLIAWESALVLAIATTIGGYVGASQARRIQRTELLRIGIVAVGAVMTVVFFVV</sequence>
<protein>
    <recommendedName>
        <fullName evidence="8">Probable membrane transporter protein</fullName>
    </recommendedName>
</protein>
<feature type="transmembrane region" description="Helical" evidence="8">
    <location>
        <begin position="73"/>
        <end position="93"/>
    </location>
</feature>
<dbReference type="PANTHER" id="PTHR30269">
    <property type="entry name" value="TRANSMEMBRANE PROTEIN YFCA"/>
    <property type="match status" value="1"/>
</dbReference>
<name>A0A1I5UI69_9RHOB</name>
<evidence type="ECO:0000256" key="4">
    <source>
        <dbReference type="ARBA" id="ARBA00022475"/>
    </source>
</evidence>
<dbReference type="Pfam" id="PF01925">
    <property type="entry name" value="TauE"/>
    <property type="match status" value="1"/>
</dbReference>
<dbReference type="GO" id="GO:0005886">
    <property type="term" value="C:plasma membrane"/>
    <property type="evidence" value="ECO:0007669"/>
    <property type="project" value="UniProtKB-SubCell"/>
</dbReference>
<evidence type="ECO:0000256" key="7">
    <source>
        <dbReference type="ARBA" id="ARBA00023136"/>
    </source>
</evidence>
<dbReference type="Proteomes" id="UP000199356">
    <property type="component" value="Unassembled WGS sequence"/>
</dbReference>
<feature type="transmembrane region" description="Helical" evidence="8">
    <location>
        <begin position="32"/>
        <end position="61"/>
    </location>
</feature>
<keyword evidence="3" id="KW-0813">Transport</keyword>
<organism evidence="9 10">
    <name type="scientific">Tranquillimonas alkanivorans</name>
    <dbReference type="NCBI Taxonomy" id="441119"/>
    <lineage>
        <taxon>Bacteria</taxon>
        <taxon>Pseudomonadati</taxon>
        <taxon>Pseudomonadota</taxon>
        <taxon>Alphaproteobacteria</taxon>
        <taxon>Rhodobacterales</taxon>
        <taxon>Roseobacteraceae</taxon>
        <taxon>Tranquillimonas</taxon>
    </lineage>
</organism>
<dbReference type="AlphaFoldDB" id="A0A1I5UI69"/>
<dbReference type="RefSeq" id="WP_093424687.1">
    <property type="nucleotide sequence ID" value="NZ_FOXA01000021.1"/>
</dbReference>
<dbReference type="InterPro" id="IPR052017">
    <property type="entry name" value="TSUP"/>
</dbReference>
<evidence type="ECO:0000313" key="10">
    <source>
        <dbReference type="Proteomes" id="UP000199356"/>
    </source>
</evidence>
<keyword evidence="7 8" id="KW-0472">Membrane</keyword>
<keyword evidence="5 8" id="KW-0812">Transmembrane</keyword>
<keyword evidence="10" id="KW-1185">Reference proteome</keyword>
<reference evidence="9 10" key="1">
    <citation type="submission" date="2016-10" db="EMBL/GenBank/DDBJ databases">
        <authorList>
            <person name="de Groot N.N."/>
        </authorList>
    </citation>
    <scope>NUCLEOTIDE SEQUENCE [LARGE SCALE GENOMIC DNA]</scope>
    <source>
        <strain evidence="9 10">DSM 19547</strain>
    </source>
</reference>
<dbReference type="EMBL" id="FOXA01000021">
    <property type="protein sequence ID" value="SFP94962.1"/>
    <property type="molecule type" value="Genomic_DNA"/>
</dbReference>
<evidence type="ECO:0000256" key="8">
    <source>
        <dbReference type="RuleBase" id="RU363041"/>
    </source>
</evidence>
<dbReference type="OrthoDB" id="9807082at2"/>
<dbReference type="PANTHER" id="PTHR30269:SF0">
    <property type="entry name" value="MEMBRANE TRANSPORTER PROTEIN YFCA-RELATED"/>
    <property type="match status" value="1"/>
</dbReference>
<comment type="similarity">
    <text evidence="2 8">Belongs to the 4-toluene sulfonate uptake permease (TSUP) (TC 2.A.102) family.</text>
</comment>
<feature type="transmembrane region" description="Helical" evidence="8">
    <location>
        <begin position="154"/>
        <end position="173"/>
    </location>
</feature>
<accession>A0A1I5UI69</accession>
<evidence type="ECO:0000256" key="6">
    <source>
        <dbReference type="ARBA" id="ARBA00022989"/>
    </source>
</evidence>
<comment type="subcellular location">
    <subcellularLocation>
        <location evidence="1 8">Cell membrane</location>
        <topology evidence="1 8">Multi-pass membrane protein</topology>
    </subcellularLocation>
</comment>
<evidence type="ECO:0000313" key="9">
    <source>
        <dbReference type="EMBL" id="SFP94962.1"/>
    </source>
</evidence>
<gene>
    <name evidence="9" type="ORF">SAMN04488047_1212</name>
</gene>
<evidence type="ECO:0000256" key="1">
    <source>
        <dbReference type="ARBA" id="ARBA00004651"/>
    </source>
</evidence>
<evidence type="ECO:0000256" key="2">
    <source>
        <dbReference type="ARBA" id="ARBA00009142"/>
    </source>
</evidence>